<protein>
    <submittedName>
        <fullName evidence="1">Four-helical cytokine-like core domain-containing protein</fullName>
    </submittedName>
</protein>
<evidence type="ECO:0000313" key="1">
    <source>
        <dbReference type="EMBL" id="KAH7667159.1"/>
    </source>
</evidence>
<dbReference type="Proteomes" id="UP000827976">
    <property type="component" value="Chromosome 12"/>
</dbReference>
<reference evidence="2" key="1">
    <citation type="journal article" date="2022" name="Nat. Commun.">
        <title>Chromosome evolution and the genetic basis of agronomically important traits in greater yam.</title>
        <authorList>
            <person name="Bredeson J.V."/>
            <person name="Lyons J.B."/>
            <person name="Oniyinde I.O."/>
            <person name="Okereke N.R."/>
            <person name="Kolade O."/>
            <person name="Nnabue I."/>
            <person name="Nwadili C.O."/>
            <person name="Hribova E."/>
            <person name="Parker M."/>
            <person name="Nwogha J."/>
            <person name="Shu S."/>
            <person name="Carlson J."/>
            <person name="Kariba R."/>
            <person name="Muthemba S."/>
            <person name="Knop K."/>
            <person name="Barton G.J."/>
            <person name="Sherwood A.V."/>
            <person name="Lopez-Montes A."/>
            <person name="Asiedu R."/>
            <person name="Jamnadass R."/>
            <person name="Muchugi A."/>
            <person name="Goodstein D."/>
            <person name="Egesi C.N."/>
            <person name="Featherston J."/>
            <person name="Asfaw A."/>
            <person name="Simpson G.G."/>
            <person name="Dolezel J."/>
            <person name="Hendre P.S."/>
            <person name="Van Deynze A."/>
            <person name="Kumar P.L."/>
            <person name="Obidiegwu J.E."/>
            <person name="Bhattacharjee R."/>
            <person name="Rokhsar D.S."/>
        </authorList>
    </citation>
    <scope>NUCLEOTIDE SEQUENCE [LARGE SCALE GENOMIC DNA]</scope>
    <source>
        <strain evidence="2">cv. TDa95/00328</strain>
    </source>
</reference>
<sequence length="415" mass="47874">MAAPKNKSSTTSKYELKSLLDDSEKNVKELRSNVRPLIQRVPKLLYKTETNKKKLFIPEVIALGPYHHDNPDLKGMQDYKNLAVKQFVGTNPIHLFMARIKDVISEARQCYKEDLQMEEDEFLRMMFFDGCFILRFIDLFVKNKLDELQMSTNLYGFILKDMFLFENQIPYVVLKALMSVTTVNIDLFIERMIITGLASKAAVEVEPIHLLDLFRTKLLGEGEVTTTILPNADWQLFQSVTEMKDIGIEFKKSESPCLRDIRFSEGYMIHSYLSLPRITIDDSFESRFMNMIAMEMCLDSKLDHGIQSYIWLLDCLVDRADDVKELRSAGILFNGLGSDEQVANLFNEMAADLAPDLHEYHDVLIGLTKHKKNKFLVRFYNTHFSSSWTAISFFAAAFLIILTVLQTVFAIFPRT</sequence>
<gene>
    <name evidence="1" type="ORF">IHE45_12G041600</name>
</gene>
<organism evidence="1 2">
    <name type="scientific">Dioscorea alata</name>
    <name type="common">Purple yam</name>
    <dbReference type="NCBI Taxonomy" id="55571"/>
    <lineage>
        <taxon>Eukaryota</taxon>
        <taxon>Viridiplantae</taxon>
        <taxon>Streptophyta</taxon>
        <taxon>Embryophyta</taxon>
        <taxon>Tracheophyta</taxon>
        <taxon>Spermatophyta</taxon>
        <taxon>Magnoliopsida</taxon>
        <taxon>Liliopsida</taxon>
        <taxon>Dioscoreales</taxon>
        <taxon>Dioscoreaceae</taxon>
        <taxon>Dioscorea</taxon>
    </lineage>
</organism>
<name>A0ACB7V1S9_DIOAL</name>
<accession>A0ACB7V1S9</accession>
<evidence type="ECO:0000313" key="2">
    <source>
        <dbReference type="Proteomes" id="UP000827976"/>
    </source>
</evidence>
<proteinExistence type="predicted"/>
<comment type="caution">
    <text evidence="1">The sequence shown here is derived from an EMBL/GenBank/DDBJ whole genome shotgun (WGS) entry which is preliminary data.</text>
</comment>
<dbReference type="EMBL" id="CM037022">
    <property type="protein sequence ID" value="KAH7667159.1"/>
    <property type="molecule type" value="Genomic_DNA"/>
</dbReference>
<keyword evidence="2" id="KW-1185">Reference proteome</keyword>